<dbReference type="EMBL" id="JAAGSC010000039">
    <property type="protein sequence ID" value="NDY95492.1"/>
    <property type="molecule type" value="Genomic_DNA"/>
</dbReference>
<protein>
    <submittedName>
        <fullName evidence="13">TolC family outer membrane protein</fullName>
    </submittedName>
</protein>
<feature type="chain" id="PRO_5032421381" evidence="10">
    <location>
        <begin position="34"/>
        <end position="756"/>
    </location>
</feature>
<feature type="region of interest" description="Disordered" evidence="9">
    <location>
        <begin position="652"/>
        <end position="674"/>
    </location>
</feature>
<dbReference type="PANTHER" id="PTHR30026:SF22">
    <property type="entry name" value="OUTER MEMBRANE EFFLUX PROTEIN"/>
    <property type="match status" value="1"/>
</dbReference>
<evidence type="ECO:0000256" key="3">
    <source>
        <dbReference type="ARBA" id="ARBA00022448"/>
    </source>
</evidence>
<evidence type="ECO:0000259" key="12">
    <source>
        <dbReference type="PROSITE" id="PS51724"/>
    </source>
</evidence>
<keyword evidence="5" id="KW-0812">Transmembrane</keyword>
<feature type="domain" description="OmpA-like" evidence="11">
    <location>
        <begin position="479"/>
        <end position="597"/>
    </location>
</feature>
<dbReference type="GO" id="GO:0015288">
    <property type="term" value="F:porin activity"/>
    <property type="evidence" value="ECO:0007669"/>
    <property type="project" value="TreeGrafter"/>
</dbReference>
<dbReference type="Gene3D" id="3.30.1330.60">
    <property type="entry name" value="OmpA-like domain"/>
    <property type="match status" value="1"/>
</dbReference>
<evidence type="ECO:0000256" key="9">
    <source>
        <dbReference type="SAM" id="MobiDB-lite"/>
    </source>
</evidence>
<dbReference type="PANTHER" id="PTHR30026">
    <property type="entry name" value="OUTER MEMBRANE PROTEIN TOLC"/>
    <property type="match status" value="1"/>
</dbReference>
<comment type="subcellular location">
    <subcellularLocation>
        <location evidence="1">Cell outer membrane</location>
    </subcellularLocation>
</comment>
<dbReference type="GO" id="GO:1990281">
    <property type="term" value="C:efflux pump complex"/>
    <property type="evidence" value="ECO:0007669"/>
    <property type="project" value="TreeGrafter"/>
</dbReference>
<keyword evidence="6 8" id="KW-0472">Membrane</keyword>
<accession>A0A845UYY6</accession>
<evidence type="ECO:0000313" key="13">
    <source>
        <dbReference type="EMBL" id="NDY95492.1"/>
    </source>
</evidence>
<evidence type="ECO:0000256" key="7">
    <source>
        <dbReference type="ARBA" id="ARBA00023237"/>
    </source>
</evidence>
<dbReference type="InterPro" id="IPR051906">
    <property type="entry name" value="TolC-like"/>
</dbReference>
<gene>
    <name evidence="13" type="ORF">G3I74_07115</name>
</gene>
<name>A0A845UYY6_9GAMM</name>
<dbReference type="GO" id="GO:0015562">
    <property type="term" value="F:efflux transmembrane transporter activity"/>
    <property type="evidence" value="ECO:0007669"/>
    <property type="project" value="InterPro"/>
</dbReference>
<dbReference type="Pfam" id="PF00691">
    <property type="entry name" value="OmpA"/>
    <property type="match status" value="1"/>
</dbReference>
<proteinExistence type="inferred from homology"/>
<dbReference type="Proteomes" id="UP000484885">
    <property type="component" value="Unassembled WGS sequence"/>
</dbReference>
<feature type="signal peptide" evidence="10">
    <location>
        <begin position="1"/>
        <end position="33"/>
    </location>
</feature>
<evidence type="ECO:0000256" key="8">
    <source>
        <dbReference type="PROSITE-ProRule" id="PRU00473"/>
    </source>
</evidence>
<evidence type="ECO:0000256" key="10">
    <source>
        <dbReference type="SAM" id="SignalP"/>
    </source>
</evidence>
<keyword evidence="14" id="KW-1185">Reference proteome</keyword>
<dbReference type="GO" id="GO:0009279">
    <property type="term" value="C:cell outer membrane"/>
    <property type="evidence" value="ECO:0007669"/>
    <property type="project" value="UniProtKB-SubCell"/>
</dbReference>
<dbReference type="Pfam" id="PF02321">
    <property type="entry name" value="OEP"/>
    <property type="match status" value="2"/>
</dbReference>
<dbReference type="InterPro" id="IPR010130">
    <property type="entry name" value="T1SS_OMP_TolC"/>
</dbReference>
<dbReference type="Gene3D" id="3.30.70.1070">
    <property type="entry name" value="Sporulation related repeat"/>
    <property type="match status" value="1"/>
</dbReference>
<comment type="caution">
    <text evidence="13">The sequence shown here is derived from an EMBL/GenBank/DDBJ whole genome shotgun (WGS) entry which is preliminary data.</text>
</comment>
<feature type="region of interest" description="Disordered" evidence="9">
    <location>
        <begin position="561"/>
        <end position="614"/>
    </location>
</feature>
<dbReference type="InterPro" id="IPR003423">
    <property type="entry name" value="OMP_efflux"/>
</dbReference>
<evidence type="ECO:0000256" key="5">
    <source>
        <dbReference type="ARBA" id="ARBA00022692"/>
    </source>
</evidence>
<dbReference type="PROSITE" id="PS51724">
    <property type="entry name" value="SPOR"/>
    <property type="match status" value="1"/>
</dbReference>
<evidence type="ECO:0000259" key="11">
    <source>
        <dbReference type="PROSITE" id="PS51123"/>
    </source>
</evidence>
<dbReference type="RefSeq" id="WP_164210873.1">
    <property type="nucleotide sequence ID" value="NZ_JAAGSC010000039.1"/>
</dbReference>
<keyword evidence="10" id="KW-0732">Signal</keyword>
<evidence type="ECO:0000256" key="1">
    <source>
        <dbReference type="ARBA" id="ARBA00004442"/>
    </source>
</evidence>
<dbReference type="InterPro" id="IPR006664">
    <property type="entry name" value="OMP_bac"/>
</dbReference>
<dbReference type="PRINTS" id="PR01023">
    <property type="entry name" value="NAFLGMOTY"/>
</dbReference>
<evidence type="ECO:0000313" key="14">
    <source>
        <dbReference type="Proteomes" id="UP000484885"/>
    </source>
</evidence>
<keyword evidence="7" id="KW-0998">Cell outer membrane</keyword>
<dbReference type="NCBIfam" id="TIGR01844">
    <property type="entry name" value="type_I_sec_TolC"/>
    <property type="match status" value="1"/>
</dbReference>
<dbReference type="InterPro" id="IPR036680">
    <property type="entry name" value="SPOR-like_sf"/>
</dbReference>
<dbReference type="Pfam" id="PF05036">
    <property type="entry name" value="SPOR"/>
    <property type="match status" value="1"/>
</dbReference>
<dbReference type="PROSITE" id="PS51123">
    <property type="entry name" value="OMPA_2"/>
    <property type="match status" value="1"/>
</dbReference>
<keyword evidence="4" id="KW-1134">Transmembrane beta strand</keyword>
<dbReference type="SUPFAM" id="SSF110997">
    <property type="entry name" value="Sporulation related repeat"/>
    <property type="match status" value="1"/>
</dbReference>
<sequence length="756" mass="83495">MKDTSNPSKKHRFFNKLLVVCSFVLAPTTVALAQTSAEDVVLQAIEKNPDVQVRWHDFRAAGFEEDAARGGFRPQIGIDAAYGRQRDNFITGNPMNTGFAEIGLTQLLWDGGRTGANVEEFDNIQLVRYFELLDSAEQTAVEAMRAYLDVVRFRELVQLARDNLETHQQVYDQVAESVEAGVARAADLEQINGRLALAEANLITEESNLHDVSARYLRIIGDLPPDELREVTLDANLPDNIHDVLMQAYQHNPKYHAALRNISAAGSAIRAQRAERTPRLNLTAAYGVQTRDEFGERENHTDGRIGVELTYDLYTGGRRSSNIDRAVALESSAISLRDRACVDIRQDAQIAFSDVRRISERLPVLNQHRLSSDRVRTAYRQQFDIGERTLLDVLDSENEFFEASRAWTSASYDQTLATVRTLGAMGLLLETLSLHRSDLPSLDDLGAEPIEVDPATACPLPPGARALYASQPVVEEEPMVITQVTLSDQATFALDSADLLPAARETLSELVVAIREGKLVGQIQVTGHTCDLGPAAYNKSLSERRAQAVVDYLRSAGIGEDEITSEGRGENDPLYPNDSEENRKRNRRVEITFVTEQATNDELEMNPDGPVTNLRQEELPSVSASDIDFILDQFGQDSLAATPTKADQLAPDVQVQASQPAPADQRDHSSLSGLNAANSTSTVVQIASFSVEANAQRLAKDLQADDYDAFVHMTEVKEMPIWAVRVRALPGQQVAILKEELRDRTGLEVLIVPRSA</sequence>
<organism evidence="13 14">
    <name type="scientific">Wenzhouxiangella limi</name>
    <dbReference type="NCBI Taxonomy" id="2707351"/>
    <lineage>
        <taxon>Bacteria</taxon>
        <taxon>Pseudomonadati</taxon>
        <taxon>Pseudomonadota</taxon>
        <taxon>Gammaproteobacteria</taxon>
        <taxon>Chromatiales</taxon>
        <taxon>Wenzhouxiangellaceae</taxon>
        <taxon>Wenzhouxiangella</taxon>
    </lineage>
</organism>
<dbReference type="CDD" id="cd07185">
    <property type="entry name" value="OmpA_C-like"/>
    <property type="match status" value="1"/>
</dbReference>
<dbReference type="InterPro" id="IPR007730">
    <property type="entry name" value="SPOR-like_dom"/>
</dbReference>
<dbReference type="InterPro" id="IPR036737">
    <property type="entry name" value="OmpA-like_sf"/>
</dbReference>
<reference evidence="13 14" key="1">
    <citation type="submission" date="2020-02" db="EMBL/GenBank/DDBJ databases">
        <authorList>
            <person name="Zhang X.-Y."/>
        </authorList>
    </citation>
    <scope>NUCLEOTIDE SEQUENCE [LARGE SCALE GENOMIC DNA]</scope>
    <source>
        <strain evidence="13 14">C33</strain>
    </source>
</reference>
<comment type="similarity">
    <text evidence="2">Belongs to the outer membrane factor (OMF) (TC 1.B.17) family.</text>
</comment>
<evidence type="ECO:0000256" key="2">
    <source>
        <dbReference type="ARBA" id="ARBA00007613"/>
    </source>
</evidence>
<dbReference type="Gene3D" id="1.20.1600.10">
    <property type="entry name" value="Outer membrane efflux proteins (OEP)"/>
    <property type="match status" value="1"/>
</dbReference>
<dbReference type="SUPFAM" id="SSF103088">
    <property type="entry name" value="OmpA-like"/>
    <property type="match status" value="1"/>
</dbReference>
<feature type="domain" description="SPOR" evidence="12">
    <location>
        <begin position="676"/>
        <end position="754"/>
    </location>
</feature>
<dbReference type="SUPFAM" id="SSF56954">
    <property type="entry name" value="Outer membrane efflux proteins (OEP)"/>
    <property type="match status" value="1"/>
</dbReference>
<dbReference type="GO" id="GO:0042834">
    <property type="term" value="F:peptidoglycan binding"/>
    <property type="evidence" value="ECO:0007669"/>
    <property type="project" value="InterPro"/>
</dbReference>
<dbReference type="PRINTS" id="PR01021">
    <property type="entry name" value="OMPADOMAIN"/>
</dbReference>
<evidence type="ECO:0000256" key="4">
    <source>
        <dbReference type="ARBA" id="ARBA00022452"/>
    </source>
</evidence>
<dbReference type="InterPro" id="IPR006665">
    <property type="entry name" value="OmpA-like"/>
</dbReference>
<evidence type="ECO:0000256" key="6">
    <source>
        <dbReference type="ARBA" id="ARBA00023136"/>
    </source>
</evidence>
<dbReference type="AlphaFoldDB" id="A0A845UYY6"/>
<keyword evidence="3" id="KW-0813">Transport</keyword>